<comment type="caution">
    <text evidence="1">The sequence shown here is derived from an EMBL/GenBank/DDBJ whole genome shotgun (WGS) entry which is preliminary data.</text>
</comment>
<evidence type="ECO:0000313" key="2">
    <source>
        <dbReference type="Proteomes" id="UP001199044"/>
    </source>
</evidence>
<name>A0ABS7YKG3_9VIBR</name>
<dbReference type="RefSeq" id="WP_225250289.1">
    <property type="nucleotide sequence ID" value="NZ_CP152308.1"/>
</dbReference>
<gene>
    <name evidence="1" type="ORF">LDJ79_08620</name>
</gene>
<keyword evidence="2" id="KW-1185">Reference proteome</keyword>
<reference evidence="2" key="1">
    <citation type="submission" date="2023-07" db="EMBL/GenBank/DDBJ databases">
        <title>Molecular identification of indigenous halophilic bacteria isolated from red sea cost, biodegradation of synthetic dyes and assessment of degraded metabolite toxicity.</title>
        <authorList>
            <person name="Chaieb K."/>
            <person name="Altayb H.N."/>
        </authorList>
    </citation>
    <scope>NUCLEOTIDE SEQUENCE [LARGE SCALE GENOMIC DNA]</scope>
    <source>
        <strain evidence="2">K20</strain>
    </source>
</reference>
<protein>
    <submittedName>
        <fullName evidence="1">Uncharacterized protein</fullName>
    </submittedName>
</protein>
<accession>A0ABS7YKG3</accession>
<sequence>MLNSLSTAVIESLTLEVELWQSNYRQVDKLAQPERLFTTETMSMLVDVHTVLVTALELVSRSIESAQNEIRKGSVEIIDMITQLVRVKQWGLKLMLLVDAMLRLYQQTINSSGKVMLPKNTVRDTIKASRSAALPL</sequence>
<dbReference type="EMBL" id="JAIWIU010000050">
    <property type="protein sequence ID" value="MCA2016170.1"/>
    <property type="molecule type" value="Genomic_DNA"/>
</dbReference>
<dbReference type="Proteomes" id="UP001199044">
    <property type="component" value="Unassembled WGS sequence"/>
</dbReference>
<evidence type="ECO:0000313" key="1">
    <source>
        <dbReference type="EMBL" id="MCA2016170.1"/>
    </source>
</evidence>
<organism evidence="1 2">
    <name type="scientific">Vibrio tritonius</name>
    <dbReference type="NCBI Taxonomy" id="1435069"/>
    <lineage>
        <taxon>Bacteria</taxon>
        <taxon>Pseudomonadati</taxon>
        <taxon>Pseudomonadota</taxon>
        <taxon>Gammaproteobacteria</taxon>
        <taxon>Vibrionales</taxon>
        <taxon>Vibrionaceae</taxon>
        <taxon>Vibrio</taxon>
    </lineage>
</organism>
<proteinExistence type="predicted"/>